<feature type="compositionally biased region" description="Polar residues" evidence="12">
    <location>
        <begin position="35"/>
        <end position="44"/>
    </location>
</feature>
<name>A0A090M9C4_OSTTA</name>
<comment type="domain">
    <text evidence="11">The DHHC domain is required for palmitoyltransferase activity.</text>
</comment>
<dbReference type="GO" id="GO:0005794">
    <property type="term" value="C:Golgi apparatus"/>
    <property type="evidence" value="ECO:0007669"/>
    <property type="project" value="TreeGrafter"/>
</dbReference>
<dbReference type="GO" id="GO:0005783">
    <property type="term" value="C:endoplasmic reticulum"/>
    <property type="evidence" value="ECO:0007669"/>
    <property type="project" value="TreeGrafter"/>
</dbReference>
<gene>
    <name evidence="14" type="ORF">OT_ostta10g00860</name>
</gene>
<dbReference type="InterPro" id="IPR039859">
    <property type="entry name" value="PFA4/ZDH16/20/ERF2-like"/>
</dbReference>
<keyword evidence="7" id="KW-0564">Palmitate</keyword>
<feature type="domain" description="Palmitoyltransferase DHHC" evidence="13">
    <location>
        <begin position="424"/>
        <end position="561"/>
    </location>
</feature>
<reference evidence="15" key="1">
    <citation type="journal article" date="2006" name="Proc. Natl. Acad. Sci. U.S.A.">
        <title>Genome analysis of the smallest free-living eukaryote Ostreococcus tauri unveils many unique features.</title>
        <authorList>
            <person name="Derelle E."/>
            <person name="Ferraz C."/>
            <person name="Rombauts S."/>
            <person name="Rouze P."/>
            <person name="Worden A.Z."/>
            <person name="Robbens S."/>
            <person name="Partensky F."/>
            <person name="Degroeve S."/>
            <person name="Echeynie S."/>
            <person name="Cooke R."/>
            <person name="Saeys Y."/>
            <person name="Wuyts J."/>
            <person name="Jabbari K."/>
            <person name="Bowler C."/>
            <person name="Panaud O."/>
            <person name="Piegu B."/>
            <person name="Ball S.G."/>
            <person name="Ral J.-P."/>
            <person name="Bouget F.-Y."/>
            <person name="Piganeau G."/>
            <person name="De Baets B."/>
            <person name="Picard A."/>
            <person name="Delseny M."/>
            <person name="Demaille J."/>
            <person name="Van de Peer Y."/>
            <person name="Moreau H."/>
        </authorList>
    </citation>
    <scope>NUCLEOTIDE SEQUENCE [LARGE SCALE GENOMIC DNA]</scope>
    <source>
        <strain evidence="15">OTTH 0595 / CCAP 157/2 / RCC745</strain>
    </source>
</reference>
<dbReference type="AlphaFoldDB" id="A0A090M9C4"/>
<dbReference type="PROSITE" id="PS50216">
    <property type="entry name" value="DHHC"/>
    <property type="match status" value="1"/>
</dbReference>
<dbReference type="Pfam" id="PF01529">
    <property type="entry name" value="DHHC"/>
    <property type="match status" value="1"/>
</dbReference>
<evidence type="ECO:0000256" key="12">
    <source>
        <dbReference type="SAM" id="MobiDB-lite"/>
    </source>
</evidence>
<feature type="transmembrane region" description="Helical" evidence="11">
    <location>
        <begin position="526"/>
        <end position="546"/>
    </location>
</feature>
<protein>
    <recommendedName>
        <fullName evidence="11">S-acyltransferase</fullName>
        <ecNumber evidence="11">2.3.1.225</ecNumber>
    </recommendedName>
    <alternativeName>
        <fullName evidence="11">Palmitoyltransferase</fullName>
    </alternativeName>
</protein>
<feature type="transmembrane region" description="Helical" evidence="11">
    <location>
        <begin position="471"/>
        <end position="491"/>
    </location>
</feature>
<dbReference type="KEGG" id="ota:OT_ostta10g00860"/>
<evidence type="ECO:0000313" key="14">
    <source>
        <dbReference type="EMBL" id="CEF99307.1"/>
    </source>
</evidence>
<accession>A0A090M9C4</accession>
<feature type="transmembrane region" description="Helical" evidence="11">
    <location>
        <begin position="358"/>
        <end position="379"/>
    </location>
</feature>
<evidence type="ECO:0000256" key="1">
    <source>
        <dbReference type="ARBA" id="ARBA00004127"/>
    </source>
</evidence>
<evidence type="ECO:0000256" key="4">
    <source>
        <dbReference type="ARBA" id="ARBA00022692"/>
    </source>
</evidence>
<dbReference type="PANTHER" id="PTHR22883:SF43">
    <property type="entry name" value="PALMITOYLTRANSFERASE APP"/>
    <property type="match status" value="1"/>
</dbReference>
<feature type="compositionally biased region" description="Basic and acidic residues" evidence="12">
    <location>
        <begin position="81"/>
        <end position="95"/>
    </location>
</feature>
<feature type="transmembrane region" description="Helical" evidence="11">
    <location>
        <begin position="295"/>
        <end position="313"/>
    </location>
</feature>
<dbReference type="EMBL" id="CAID01000010">
    <property type="protein sequence ID" value="CEF99307.1"/>
    <property type="molecule type" value="Genomic_DNA"/>
</dbReference>
<evidence type="ECO:0000256" key="11">
    <source>
        <dbReference type="RuleBase" id="RU079119"/>
    </source>
</evidence>
<dbReference type="RefSeq" id="XP_022839757.1">
    <property type="nucleotide sequence ID" value="XM_022983116.1"/>
</dbReference>
<evidence type="ECO:0000256" key="10">
    <source>
        <dbReference type="ARBA" id="ARBA00048048"/>
    </source>
</evidence>
<feature type="compositionally biased region" description="Low complexity" evidence="12">
    <location>
        <begin position="52"/>
        <end position="69"/>
    </location>
</feature>
<dbReference type="GeneID" id="9832252"/>
<dbReference type="InterPro" id="IPR001594">
    <property type="entry name" value="Palmitoyltrfase_DHHC"/>
</dbReference>
<evidence type="ECO:0000259" key="13">
    <source>
        <dbReference type="Pfam" id="PF01529"/>
    </source>
</evidence>
<feature type="region of interest" description="Disordered" evidence="12">
    <location>
        <begin position="648"/>
        <end position="683"/>
    </location>
</feature>
<comment type="similarity">
    <text evidence="2 11">Belongs to the DHHC palmitoyltransferase family.</text>
</comment>
<comment type="caution">
    <text evidence="14">The sequence shown here is derived from an EMBL/GenBank/DDBJ whole genome shotgun (WGS) entry which is preliminary data.</text>
</comment>
<evidence type="ECO:0000256" key="9">
    <source>
        <dbReference type="ARBA" id="ARBA00023315"/>
    </source>
</evidence>
<feature type="region of interest" description="Disordered" evidence="12">
    <location>
        <begin position="1"/>
        <end position="112"/>
    </location>
</feature>
<evidence type="ECO:0000313" key="15">
    <source>
        <dbReference type="Proteomes" id="UP000009170"/>
    </source>
</evidence>
<keyword evidence="5 11" id="KW-1133">Transmembrane helix</keyword>
<sequence length="694" mass="77315">MSARPPDGARAPPDDVHGLAGSALDHRRTPRARSRSTGDVQFETSLEDDNQSSEIGSRSPSIPSSSARETASRGDGTSVKDIIRAAGEEAIERARTSMSASARRDAEQASTLEAQHRRAVTYLASRPKEGPRLRVRDRLDALIERFPTMRKVLERQPGIGRLLEDERGVAALAERITRGGEGLSELAQNYGGEELKTRTVEEMAEDLMMLERAKAEMREGAWEAGAQPGTSAPREPTAADDEAYLMSLERGGENEERPNVWTDVYLRAHAKMMDVMIPFMICIVGATLGAARVGLLGFIGSFTVISLLLLVVYRHARGYNTYNMNTRNVGTPAAMTVHAILLACALQFYFVYAPMFGAESPMTCFITAVAFIVCPWLFYKTYTVGPGFVPTVANSFSAWSLEMERVGATMDGKTPAEKASQMMMKGRYCSTCHCARPLRSKHCPFCNRCVLKMDHHCPITMTCIGAKNQRLFLMSTLTMLIGQLGFLYFSAKYYGALVEFEAPRVGGSGFLPAVVTRYYVLHHAPFGMGLFGLQIVLTLYCFFIVARMALGIMANLTVNEMENAWRYDYLKSGDKDRPYRNVFDAGAWINCSMFWRNIDWKRDWDGFYVAAQDKRADLPIAPKYSYSWFHSTSSNVWSQIFRIHAVDSRGADAKPSRSRNRQMPNTNSGPAPHANVHHHHHHPAHACEVQHDVV</sequence>
<dbReference type="InParanoid" id="A0A090M9C4"/>
<comment type="catalytic activity">
    <reaction evidence="10 11">
        <text>L-cysteinyl-[protein] + hexadecanoyl-CoA = S-hexadecanoyl-L-cysteinyl-[protein] + CoA</text>
        <dbReference type="Rhea" id="RHEA:36683"/>
        <dbReference type="Rhea" id="RHEA-COMP:10131"/>
        <dbReference type="Rhea" id="RHEA-COMP:11032"/>
        <dbReference type="ChEBI" id="CHEBI:29950"/>
        <dbReference type="ChEBI" id="CHEBI:57287"/>
        <dbReference type="ChEBI" id="CHEBI:57379"/>
        <dbReference type="ChEBI" id="CHEBI:74151"/>
        <dbReference type="EC" id="2.3.1.225"/>
    </reaction>
</comment>
<reference evidence="14 15" key="2">
    <citation type="journal article" date="2014" name="BMC Genomics">
        <title>An improved genome of the model marine alga Ostreococcus tauri unfolds by assessing Illumina de novo assemblies.</title>
        <authorList>
            <person name="Blanc-Mathieu R."/>
            <person name="Verhelst B."/>
            <person name="Derelle E."/>
            <person name="Rombauts S."/>
            <person name="Bouget F.Y."/>
            <person name="Carre I."/>
            <person name="Chateau A."/>
            <person name="Eyre-Walker A."/>
            <person name="Grimsley N."/>
            <person name="Moreau H."/>
            <person name="Piegu B."/>
            <person name="Rivals E."/>
            <person name="Schackwitz W."/>
            <person name="Van de Peer Y."/>
            <person name="Piganeau G."/>
        </authorList>
    </citation>
    <scope>NUCLEOTIDE SEQUENCE [LARGE SCALE GENOMIC DNA]</scope>
    <source>
        <strain evidence="15">OTTH 0595 / CCAP 157/2 / RCC745</strain>
    </source>
</reference>
<evidence type="ECO:0000256" key="8">
    <source>
        <dbReference type="ARBA" id="ARBA00023288"/>
    </source>
</evidence>
<evidence type="ECO:0000256" key="7">
    <source>
        <dbReference type="ARBA" id="ARBA00023139"/>
    </source>
</evidence>
<dbReference type="Proteomes" id="UP000009170">
    <property type="component" value="Unassembled WGS sequence"/>
</dbReference>
<proteinExistence type="inferred from homology"/>
<feature type="transmembrane region" description="Helical" evidence="11">
    <location>
        <begin position="333"/>
        <end position="352"/>
    </location>
</feature>
<keyword evidence="8" id="KW-0449">Lipoprotein</keyword>
<keyword evidence="15" id="KW-1185">Reference proteome</keyword>
<dbReference type="EC" id="2.3.1.225" evidence="11"/>
<comment type="subcellular location">
    <subcellularLocation>
        <location evidence="1">Endomembrane system</location>
        <topology evidence="1">Multi-pass membrane protein</topology>
    </subcellularLocation>
</comment>
<dbReference type="PANTHER" id="PTHR22883">
    <property type="entry name" value="ZINC FINGER DHHC DOMAIN CONTAINING PROTEIN"/>
    <property type="match status" value="1"/>
</dbReference>
<keyword evidence="9 11" id="KW-0012">Acyltransferase</keyword>
<evidence type="ECO:0000256" key="5">
    <source>
        <dbReference type="ARBA" id="ARBA00022989"/>
    </source>
</evidence>
<dbReference type="GO" id="GO:0006612">
    <property type="term" value="P:protein targeting to membrane"/>
    <property type="evidence" value="ECO:0007669"/>
    <property type="project" value="TreeGrafter"/>
</dbReference>
<evidence type="ECO:0000256" key="6">
    <source>
        <dbReference type="ARBA" id="ARBA00023136"/>
    </source>
</evidence>
<keyword evidence="4 11" id="KW-0812">Transmembrane</keyword>
<evidence type="ECO:0000256" key="3">
    <source>
        <dbReference type="ARBA" id="ARBA00022679"/>
    </source>
</evidence>
<dbReference type="GO" id="GO:0019706">
    <property type="term" value="F:protein-cysteine S-palmitoyltransferase activity"/>
    <property type="evidence" value="ECO:0007669"/>
    <property type="project" value="UniProtKB-EC"/>
</dbReference>
<evidence type="ECO:0000256" key="2">
    <source>
        <dbReference type="ARBA" id="ARBA00008574"/>
    </source>
</evidence>
<keyword evidence="6 11" id="KW-0472">Membrane</keyword>
<dbReference type="OrthoDB" id="331948at2759"/>
<keyword evidence="3 11" id="KW-0808">Transferase</keyword>
<organism evidence="14 15">
    <name type="scientific">Ostreococcus tauri</name>
    <name type="common">Marine green alga</name>
    <dbReference type="NCBI Taxonomy" id="70448"/>
    <lineage>
        <taxon>Eukaryota</taxon>
        <taxon>Viridiplantae</taxon>
        <taxon>Chlorophyta</taxon>
        <taxon>Mamiellophyceae</taxon>
        <taxon>Mamiellales</taxon>
        <taxon>Bathycoccaceae</taxon>
        <taxon>Ostreococcus</taxon>
    </lineage>
</organism>
<feature type="compositionally biased region" description="Low complexity" evidence="12">
    <location>
        <begin position="1"/>
        <end position="11"/>
    </location>
</feature>